<accession>A0A0X1U9I8</accession>
<dbReference type="InterPro" id="IPR057574">
    <property type="entry name" value="nSTAND_NTPase5_dom"/>
</dbReference>
<evidence type="ECO:0000313" key="3">
    <source>
        <dbReference type="EMBL" id="SHF16338.1"/>
    </source>
</evidence>
<organism evidence="3 5">
    <name type="scientific">Anaerotignum propionicum DSM 1682</name>
    <dbReference type="NCBI Taxonomy" id="991789"/>
    <lineage>
        <taxon>Bacteria</taxon>
        <taxon>Bacillati</taxon>
        <taxon>Bacillota</taxon>
        <taxon>Clostridia</taxon>
        <taxon>Lachnospirales</taxon>
        <taxon>Anaerotignaceae</taxon>
        <taxon>Anaerotignum</taxon>
    </lineage>
</organism>
<evidence type="ECO:0000313" key="4">
    <source>
        <dbReference type="Proteomes" id="UP000068026"/>
    </source>
</evidence>
<dbReference type="EMBL" id="CP014223">
    <property type="protein sequence ID" value="AMJ41571.1"/>
    <property type="molecule type" value="Genomic_DNA"/>
</dbReference>
<dbReference type="OrthoDB" id="2677960at2"/>
<dbReference type="InterPro" id="IPR027417">
    <property type="entry name" value="P-loop_NTPase"/>
</dbReference>
<evidence type="ECO:0000259" key="1">
    <source>
        <dbReference type="Pfam" id="PF25199"/>
    </source>
</evidence>
<name>A0A0X1U9I8_ANAPI</name>
<dbReference type="KEGG" id="cpro:CPRO_19890"/>
<dbReference type="Pfam" id="PF25199">
    <property type="entry name" value="nSTAND_NTPase5"/>
    <property type="match status" value="1"/>
</dbReference>
<reference evidence="2 4" key="1">
    <citation type="journal article" date="2016" name="Genome Announc.">
        <title>Complete Genome Sequence of the Amino Acid-Fermenting Clostridium propionicum X2 (DSM 1682).</title>
        <authorList>
            <person name="Poehlein A."/>
            <person name="Schlien K."/>
            <person name="Chowdhury N.P."/>
            <person name="Gottschalk G."/>
            <person name="Buckel W."/>
            <person name="Daniel R."/>
        </authorList>
    </citation>
    <scope>NUCLEOTIDE SEQUENCE [LARGE SCALE GENOMIC DNA]</scope>
    <source>
        <strain evidence="2 4">X2</strain>
    </source>
</reference>
<proteinExistence type="predicted"/>
<reference evidence="4" key="2">
    <citation type="submission" date="2016-01" db="EMBL/GenBank/DDBJ databases">
        <authorList>
            <person name="Poehlein A."/>
            <person name="Schlien K."/>
            <person name="Gottschalk G."/>
            <person name="Buckel W."/>
            <person name="Daniel R."/>
        </authorList>
    </citation>
    <scope>NUCLEOTIDE SEQUENCE [LARGE SCALE GENOMIC DNA]</scope>
    <source>
        <strain evidence="4">X2</strain>
    </source>
</reference>
<evidence type="ECO:0000313" key="5">
    <source>
        <dbReference type="Proteomes" id="UP000184204"/>
    </source>
</evidence>
<reference evidence="5" key="3">
    <citation type="submission" date="2016-11" db="EMBL/GenBank/DDBJ databases">
        <authorList>
            <person name="Jaros S."/>
            <person name="Januszkiewicz K."/>
            <person name="Wedrychowicz H."/>
        </authorList>
    </citation>
    <scope>NUCLEOTIDE SEQUENCE [LARGE SCALE GENOMIC DNA]</scope>
    <source>
        <strain evidence="5">DSM 1682</strain>
    </source>
</reference>
<dbReference type="Proteomes" id="UP000184204">
    <property type="component" value="Unassembled WGS sequence"/>
</dbReference>
<evidence type="ECO:0000313" key="2">
    <source>
        <dbReference type="EMBL" id="AMJ41571.1"/>
    </source>
</evidence>
<feature type="domain" description="Novel STAND NTPase 5" evidence="1">
    <location>
        <begin position="266"/>
        <end position="404"/>
    </location>
</feature>
<protein>
    <recommendedName>
        <fullName evidence="1">Novel STAND NTPase 5 domain-containing protein</fullName>
    </recommendedName>
</protein>
<sequence length="1324" mass="152516">MVKKNKSKTKSPQKVKIAKATIAELQEFRNGGVIALLGFTYQYLYSCYLILTQMDNTTTFYLEGVEDIDFIRCLGASDIPVHIQLKYSSVKQDASFLKDVLKNFLEAYLIDKHRNFKLVYDFSVSKGHFSNLIDGTVDEATFLYWNNIVTEIKNGNSHWNWSDFSFSDFLSKLSFENKIKDSLEREIEAVLIETYDIVTDNIKLFANSLKYCCLETMTQRKGICKSDLDNLIQSVKDDIAKGAFNPALGWIKKIDYTPSASGTDVSYYEGKKATPQDIANGLPVRRSQLEQLVLKSISKNAVTVIKASSGQGKTTMALQTCFTLLKEYTIYQLRWCSDAKELDNIVRFFKARIRLGEKPIILLDNLDAQLSEWNRLAQLFQEDICLHYKFLITTREIDWYNYGNDISNIKSMEVIKLALDEADALEIFNVLQGAKKIHPTVKTWRKVWEQVSDRRLLIEYVYLLTHGEMLSDRISYQISQISSSVNGNIKCELLRLVCFADICGVRLSLRHLIADLRPKISCDISELLKSIENEFLIKVDSESKYIEGLHPVRSKHIVTSLHEFYEIDDTALQVLCMCERNYLPKLFSCLPLYISSKNEFYTKVVDALWNPADLGSYTQGLRGLFSGSVMQYYREQKAILDNANIHGGLFLLSSELSPFTKVDEFDVSISTLDSMQKTLPDNKNIKYLCELRDKIPKYVLLETDIHCFSEKLFFKLRGNKLFETIEDISSYSNIMYWLYNIDHRFNLSSEIALKNLWENNVRVSYDALALILYTCFCGNEKEYRAFVGDYIDNILQYLKEKTNSLQVYLSEADNEIHVEYILLASNIKKANSESVSRLTSICRILPIFNVYCADALKPTINILEGYKVPDDAHKTMPVRNIVITFHQEFNSLWNKTLMSNYECDTILEWLEHWFSIRKNICILLDKSSSCVYHLLGKKKLDSLATEVDTLRETIRRDTICELKFPHEDRPFEEKSALPEGFSHVKSKYFSSIENFGNQFPGFLLKKEDDARLALVNIKTAREYLSAMQNLFGEMTTKYKLLIAEHATLCNHEQNASEQIIMACLYYEKHAPNEYFSKYQVKAWYEGYYKQLLTTNELQLSALSENFKVIFPQRYLQDGILTSYPVIIQELDFSDEAMLLRVMCSCLGFAESCIDYLVLMSCDSQGKVARGGLKFSKSAFVIIQNALENDDSQPDGSFLPFPIDIIPQIVDCFGRGYELASAIVTGYEGIDKIAELLWAYTKVQELLTDERDIQYRKRTEENLKNEILATLSLYKDKILLDDLKSIQSLCDRVIQGQRFGNDEMNKFCKALTLVNDQSRPVFNEQ</sequence>
<keyword evidence="4" id="KW-1185">Reference proteome</keyword>
<gene>
    <name evidence="2" type="ORF">CPRO_19890</name>
    <name evidence="3" type="ORF">SAMN02745151_02989</name>
</gene>
<dbReference type="SUPFAM" id="SSF52540">
    <property type="entry name" value="P-loop containing nucleoside triphosphate hydrolases"/>
    <property type="match status" value="1"/>
</dbReference>
<dbReference type="EMBL" id="FQUA01000024">
    <property type="protein sequence ID" value="SHF16338.1"/>
    <property type="molecule type" value="Genomic_DNA"/>
</dbReference>
<reference evidence="3" key="4">
    <citation type="submission" date="2016-11" db="EMBL/GenBank/DDBJ databases">
        <authorList>
            <person name="Varghese N."/>
            <person name="Submissions S."/>
        </authorList>
    </citation>
    <scope>NUCLEOTIDE SEQUENCE</scope>
    <source>
        <strain evidence="3">DSM 1682</strain>
    </source>
</reference>
<dbReference type="Proteomes" id="UP000068026">
    <property type="component" value="Chromosome"/>
</dbReference>
<dbReference type="RefSeq" id="WP_066051017.1">
    <property type="nucleotide sequence ID" value="NZ_CP014223.1"/>
</dbReference>